<protein>
    <submittedName>
        <fullName evidence="2">Heterokaryon incompatibility protein-domain-containing protein</fullName>
    </submittedName>
</protein>
<evidence type="ECO:0000313" key="2">
    <source>
        <dbReference type="EMBL" id="KAH7090241.1"/>
    </source>
</evidence>
<dbReference type="Proteomes" id="UP000813461">
    <property type="component" value="Unassembled WGS sequence"/>
</dbReference>
<dbReference type="EMBL" id="JAGMVJ010000005">
    <property type="protein sequence ID" value="KAH7090241.1"/>
    <property type="molecule type" value="Genomic_DNA"/>
</dbReference>
<keyword evidence="3" id="KW-1185">Reference proteome</keyword>
<gene>
    <name evidence="2" type="ORF">FB567DRAFT_558545</name>
</gene>
<sequence length="489" mass="55263">MRSYDREIRLLELLPGEGDDAIRCTTRVVSLNDHPDFETVSYVWGDRTGDELIYVSGDSIPVTKNLYDGLLRLRLSTTIRTLWIDQICINQWDLKEKAAQVALMRDIYRQCTGCVTWMGELSRDGIEVPVRDAEAVFDFLSKVATAATVPLTSLPVLFQDSEEGLAARVAFGHFSIYCDYTIAMPQLFAQVTCDLIRHESSLRPLLGACEMPNFVGDVPSWAINFAHCNHIGKRQLKWWGHSHRYKEFSACGNRVLETGASPGDYILSLKGTYLDEVQDTIGLLRVDAQDPVEVEDLHEPLAAIFRLLEDYRYSAQPRTSYKDGFSWHSALCRTLVGDLIMDEIPIGRIESYGRSTLEAKFEDLFYETHINLGERIDFDYKTFSDTDSVQSRRGRGLFKDLLESLIGMMENQNFFITKTGYIGIGPPQTKSGDKVWIFSGGNVPFVMRSTDEDNEACPQMRLVGDAYVHGVMDGEAMADEPNIQTVHIH</sequence>
<dbReference type="InterPro" id="IPR052895">
    <property type="entry name" value="HetReg/Transcr_Mod"/>
</dbReference>
<dbReference type="Pfam" id="PF26639">
    <property type="entry name" value="Het-6_barrel"/>
    <property type="match status" value="1"/>
</dbReference>
<dbReference type="PANTHER" id="PTHR24148">
    <property type="entry name" value="ANKYRIN REPEAT DOMAIN-CONTAINING PROTEIN 39 HOMOLOG-RELATED"/>
    <property type="match status" value="1"/>
</dbReference>
<dbReference type="AlphaFoldDB" id="A0A8K0RD65"/>
<dbReference type="InterPro" id="IPR010730">
    <property type="entry name" value="HET"/>
</dbReference>
<name>A0A8K0RD65_9PLEO</name>
<organism evidence="2 3">
    <name type="scientific">Paraphoma chrysanthemicola</name>
    <dbReference type="NCBI Taxonomy" id="798071"/>
    <lineage>
        <taxon>Eukaryota</taxon>
        <taxon>Fungi</taxon>
        <taxon>Dikarya</taxon>
        <taxon>Ascomycota</taxon>
        <taxon>Pezizomycotina</taxon>
        <taxon>Dothideomycetes</taxon>
        <taxon>Pleosporomycetidae</taxon>
        <taxon>Pleosporales</taxon>
        <taxon>Pleosporineae</taxon>
        <taxon>Phaeosphaeriaceae</taxon>
        <taxon>Paraphoma</taxon>
    </lineage>
</organism>
<feature type="domain" description="Heterokaryon incompatibility" evidence="1">
    <location>
        <begin position="37"/>
        <end position="133"/>
    </location>
</feature>
<dbReference type="OrthoDB" id="3557394at2759"/>
<reference evidence="2" key="1">
    <citation type="journal article" date="2021" name="Nat. Commun.">
        <title>Genetic determinants of endophytism in the Arabidopsis root mycobiome.</title>
        <authorList>
            <person name="Mesny F."/>
            <person name="Miyauchi S."/>
            <person name="Thiergart T."/>
            <person name="Pickel B."/>
            <person name="Atanasova L."/>
            <person name="Karlsson M."/>
            <person name="Huettel B."/>
            <person name="Barry K.W."/>
            <person name="Haridas S."/>
            <person name="Chen C."/>
            <person name="Bauer D."/>
            <person name="Andreopoulos W."/>
            <person name="Pangilinan J."/>
            <person name="LaButti K."/>
            <person name="Riley R."/>
            <person name="Lipzen A."/>
            <person name="Clum A."/>
            <person name="Drula E."/>
            <person name="Henrissat B."/>
            <person name="Kohler A."/>
            <person name="Grigoriev I.V."/>
            <person name="Martin F.M."/>
            <person name="Hacquard S."/>
        </authorList>
    </citation>
    <scope>NUCLEOTIDE SEQUENCE</scope>
    <source>
        <strain evidence="2">MPI-SDFR-AT-0120</strain>
    </source>
</reference>
<dbReference type="PANTHER" id="PTHR24148:SF73">
    <property type="entry name" value="HET DOMAIN PROTEIN (AFU_ORTHOLOGUE AFUA_8G01020)"/>
    <property type="match status" value="1"/>
</dbReference>
<dbReference type="Pfam" id="PF06985">
    <property type="entry name" value="HET"/>
    <property type="match status" value="1"/>
</dbReference>
<comment type="caution">
    <text evidence="2">The sequence shown here is derived from an EMBL/GenBank/DDBJ whole genome shotgun (WGS) entry which is preliminary data.</text>
</comment>
<accession>A0A8K0RD65</accession>
<evidence type="ECO:0000259" key="1">
    <source>
        <dbReference type="Pfam" id="PF06985"/>
    </source>
</evidence>
<proteinExistence type="predicted"/>
<evidence type="ECO:0000313" key="3">
    <source>
        <dbReference type="Proteomes" id="UP000813461"/>
    </source>
</evidence>